<reference evidence="1 2" key="1">
    <citation type="journal article" date="2016" name="Mol. Biol. Evol.">
        <title>Comparative Genomics of Early-Diverging Mushroom-Forming Fungi Provides Insights into the Origins of Lignocellulose Decay Capabilities.</title>
        <authorList>
            <person name="Nagy L.G."/>
            <person name="Riley R."/>
            <person name="Tritt A."/>
            <person name="Adam C."/>
            <person name="Daum C."/>
            <person name="Floudas D."/>
            <person name="Sun H."/>
            <person name="Yadav J.S."/>
            <person name="Pangilinan J."/>
            <person name="Larsson K.H."/>
            <person name="Matsuura K."/>
            <person name="Barry K."/>
            <person name="Labutti K."/>
            <person name="Kuo R."/>
            <person name="Ohm R.A."/>
            <person name="Bhattacharya S.S."/>
            <person name="Shirouzu T."/>
            <person name="Yoshinaga Y."/>
            <person name="Martin F.M."/>
            <person name="Grigoriev I.V."/>
            <person name="Hibbett D.S."/>
        </authorList>
    </citation>
    <scope>NUCLEOTIDE SEQUENCE [LARGE SCALE GENOMIC DNA]</scope>
    <source>
        <strain evidence="1 2">CBS 109695</strain>
    </source>
</reference>
<gene>
    <name evidence="1" type="ORF">FIBSPDRAFT_433544</name>
</gene>
<evidence type="ECO:0000313" key="1">
    <source>
        <dbReference type="EMBL" id="KZP32785.1"/>
    </source>
</evidence>
<evidence type="ECO:0000313" key="2">
    <source>
        <dbReference type="Proteomes" id="UP000076532"/>
    </source>
</evidence>
<dbReference type="AlphaFoldDB" id="A0A166VJ78"/>
<dbReference type="Proteomes" id="UP000076532">
    <property type="component" value="Unassembled WGS sequence"/>
</dbReference>
<keyword evidence="2" id="KW-1185">Reference proteome</keyword>
<accession>A0A166VJ78</accession>
<name>A0A166VJ78_9AGAM</name>
<proteinExistence type="predicted"/>
<sequence length="169" mass="17917">MLAVEQFAITMNAISTLGGTLVLMGAATEDLVLSEGATTRSVFGSAFHAQKGAVGAGVFGSLLEPGADGDIKVRALLPWLFVFFLRLLMRRVQQLNRMEPLTGESAVVEGGLGRLEIVGMAGADAGRDAEWRKFLLWKLQHPLRCLDYGRCCGGPTVVVTSGSGPQAPQ</sequence>
<organism evidence="1 2">
    <name type="scientific">Athelia psychrophila</name>
    <dbReference type="NCBI Taxonomy" id="1759441"/>
    <lineage>
        <taxon>Eukaryota</taxon>
        <taxon>Fungi</taxon>
        <taxon>Dikarya</taxon>
        <taxon>Basidiomycota</taxon>
        <taxon>Agaricomycotina</taxon>
        <taxon>Agaricomycetes</taxon>
        <taxon>Agaricomycetidae</taxon>
        <taxon>Atheliales</taxon>
        <taxon>Atheliaceae</taxon>
        <taxon>Athelia</taxon>
    </lineage>
</organism>
<protein>
    <submittedName>
        <fullName evidence="1">Uncharacterized protein</fullName>
    </submittedName>
</protein>
<dbReference type="EMBL" id="KV417484">
    <property type="protein sequence ID" value="KZP32785.1"/>
    <property type="molecule type" value="Genomic_DNA"/>
</dbReference>